<reference evidence="3 4" key="1">
    <citation type="journal article" date="2014" name="PLoS Genet.">
        <title>The Genome of Spironucleus salmonicida Highlights a Fish Pathogen Adapted to Fluctuating Environments.</title>
        <authorList>
            <person name="Xu F."/>
            <person name="Jerlstrom-Hultqvist J."/>
            <person name="Einarsson E."/>
            <person name="Astvaldsson A."/>
            <person name="Svard S.G."/>
            <person name="Andersson J.O."/>
        </authorList>
    </citation>
    <scope>NUCLEOTIDE SEQUENCE</scope>
    <source>
        <strain evidence="4">ATCC 50377</strain>
    </source>
</reference>
<dbReference type="Proteomes" id="UP000018208">
    <property type="component" value="Unassembled WGS sequence"/>
</dbReference>
<keyword evidence="3" id="KW-0238">DNA-binding</keyword>
<feature type="region of interest" description="Disordered" evidence="1">
    <location>
        <begin position="66"/>
        <end position="87"/>
    </location>
</feature>
<reference evidence="4" key="2">
    <citation type="submission" date="2020-12" db="EMBL/GenBank/DDBJ databases">
        <title>New Spironucleus salmonicida genome in near-complete chromosomes.</title>
        <authorList>
            <person name="Xu F."/>
            <person name="Kurt Z."/>
            <person name="Jimenez-Gonzalez A."/>
            <person name="Astvaldsson A."/>
            <person name="Andersson J.O."/>
            <person name="Svard S.G."/>
        </authorList>
    </citation>
    <scope>NUCLEOTIDE SEQUENCE</scope>
    <source>
        <strain evidence="4">ATCC 50377</strain>
    </source>
</reference>
<dbReference type="Gene3D" id="1.10.10.60">
    <property type="entry name" value="Homeodomain-like"/>
    <property type="match status" value="1"/>
</dbReference>
<dbReference type="AlphaFoldDB" id="V6LGH5"/>
<dbReference type="GO" id="GO:0003677">
    <property type="term" value="F:DNA binding"/>
    <property type="evidence" value="ECO:0007669"/>
    <property type="project" value="UniProtKB-KW"/>
</dbReference>
<dbReference type="InterPro" id="IPR001005">
    <property type="entry name" value="SANT/Myb"/>
</dbReference>
<keyword evidence="5" id="KW-1185">Reference proteome</keyword>
<dbReference type="PROSITE" id="PS50090">
    <property type="entry name" value="MYB_LIKE"/>
    <property type="match status" value="1"/>
</dbReference>
<dbReference type="EMBL" id="KI546154">
    <property type="protein sequence ID" value="EST42781.1"/>
    <property type="molecule type" value="Genomic_DNA"/>
</dbReference>
<gene>
    <name evidence="3" type="ORF">SS50377_17547</name>
    <name evidence="4" type="ORF">SS50377_28098</name>
</gene>
<protein>
    <submittedName>
        <fullName evidence="3">Myb-like DNA-binding domain-containing protein</fullName>
    </submittedName>
</protein>
<feature type="domain" description="Myb-like" evidence="2">
    <location>
        <begin position="25"/>
        <end position="80"/>
    </location>
</feature>
<dbReference type="InterPro" id="IPR009057">
    <property type="entry name" value="Homeodomain-like_sf"/>
</dbReference>
<dbReference type="EMBL" id="AUWU02000008">
    <property type="protein sequence ID" value="KAH0570123.1"/>
    <property type="molecule type" value="Genomic_DNA"/>
</dbReference>
<organism evidence="3">
    <name type="scientific">Spironucleus salmonicida</name>
    <dbReference type="NCBI Taxonomy" id="348837"/>
    <lineage>
        <taxon>Eukaryota</taxon>
        <taxon>Metamonada</taxon>
        <taxon>Diplomonadida</taxon>
        <taxon>Hexamitidae</taxon>
        <taxon>Hexamitinae</taxon>
        <taxon>Spironucleus</taxon>
    </lineage>
</organism>
<evidence type="ECO:0000259" key="2">
    <source>
        <dbReference type="PROSITE" id="PS50090"/>
    </source>
</evidence>
<dbReference type="VEuPathDB" id="GiardiaDB:SS50377_28098"/>
<dbReference type="CDD" id="cd00167">
    <property type="entry name" value="SANT"/>
    <property type="match status" value="1"/>
</dbReference>
<evidence type="ECO:0000256" key="1">
    <source>
        <dbReference type="SAM" id="MobiDB-lite"/>
    </source>
</evidence>
<evidence type="ECO:0000313" key="5">
    <source>
        <dbReference type="Proteomes" id="UP000018208"/>
    </source>
</evidence>
<evidence type="ECO:0000313" key="3">
    <source>
        <dbReference type="EMBL" id="EST42781.1"/>
    </source>
</evidence>
<evidence type="ECO:0000313" key="4">
    <source>
        <dbReference type="EMBL" id="KAH0570123.1"/>
    </source>
</evidence>
<accession>V6LGH5</accession>
<dbReference type="SUPFAM" id="SSF46689">
    <property type="entry name" value="Homeodomain-like"/>
    <property type="match status" value="1"/>
</dbReference>
<sequence>MQPKEMSINEIVDKINQVIGIINYTEQQSSLRWTKEEEVILENLANLKMKWIVIAQILGKDGRFPQRTGPQVSQHYRKVIRRRESNQ</sequence>
<proteinExistence type="predicted"/>
<name>V6LGH5_9EUKA</name>